<accession>A0ABD2HRA7</accession>
<keyword evidence="4" id="KW-0479">Metal-binding</keyword>
<evidence type="ECO:0000256" key="5">
    <source>
        <dbReference type="ARBA" id="ARBA00022729"/>
    </source>
</evidence>
<keyword evidence="9" id="KW-0560">Oxidoreductase</keyword>
<keyword evidence="10" id="KW-0408">Iron</keyword>
<reference evidence="13 14" key="1">
    <citation type="submission" date="2024-10" db="EMBL/GenBank/DDBJ databases">
        <authorList>
            <person name="Kim D."/>
        </authorList>
    </citation>
    <scope>NUCLEOTIDE SEQUENCE [LARGE SCALE GENOMIC DNA]</scope>
    <source>
        <strain evidence="13">BH-2024</strain>
    </source>
</reference>
<keyword evidence="5" id="KW-0732">Signal</keyword>
<evidence type="ECO:0000259" key="12">
    <source>
        <dbReference type="PROSITE" id="PS51471"/>
    </source>
</evidence>
<name>A0ABD2HRA7_9BILA</name>
<evidence type="ECO:0000313" key="13">
    <source>
        <dbReference type="EMBL" id="KAL3068847.1"/>
    </source>
</evidence>
<dbReference type="Proteomes" id="UP001620626">
    <property type="component" value="Unassembled WGS sequence"/>
</dbReference>
<dbReference type="Gene3D" id="2.60.120.620">
    <property type="entry name" value="q2cbj1_9rhob like domain"/>
    <property type="match status" value="1"/>
</dbReference>
<dbReference type="InterPro" id="IPR006620">
    <property type="entry name" value="Pro_4_hyd_alph"/>
</dbReference>
<dbReference type="InterPro" id="IPR044861">
    <property type="entry name" value="IPNS-like_FE2OG_OXY"/>
</dbReference>
<dbReference type="AlphaFoldDB" id="A0ABD2HRA7"/>
<sequence>MPSSSPAGAIAIVAFVLKPTPYVQEFLHRLSMLEYPDKNSRVHLRIYTNQMYNKQHIETWANGQNGEKNDDFGIVQIVNGTAMGEHKIRAEAVQWAIEINADFLFLIDAEAHITAPDTLIILVQKAREDNNYRAILAPLLLRPDTVYSNFWGAVSESGYYARSFDYLDIIHGKSPAHVWNVPFVGAAIFVSKRKFEALSKAFVLNGGVDADISMAKFCRENSHFMFVDSSKGTQFYGFLVNSDAFSQLPKEARLNLELYDYPNNKKLWESRYIHPEYFTVLKPGTDVPLACPDVYDFPFLSERFCEELIEVMEEFGQWSEGKHKDGRVQGGYENVPTRDIHMNQVGFERHWLQILDNYVAPMQEKVFIGFYQRPIHANMMFVVRYRPDEQASLRPHHDASTYSIDVALNKKDVDYEGGGVRYVRYNCTVPADQIGWSMLFPGRLTHLHEGLPTTRGTRYILVSFINP</sequence>
<proteinExistence type="predicted"/>
<evidence type="ECO:0000256" key="11">
    <source>
        <dbReference type="ARBA" id="ARBA00047930"/>
    </source>
</evidence>
<dbReference type="GO" id="GO:0008475">
    <property type="term" value="F:procollagen-lysine 5-dioxygenase activity"/>
    <property type="evidence" value="ECO:0007669"/>
    <property type="project" value="UniProtKB-EC"/>
</dbReference>
<protein>
    <recommendedName>
        <fullName evidence="3">procollagen-lysine 5-dioxygenase</fullName>
        <ecNumber evidence="3">1.14.11.4</ecNumber>
    </recommendedName>
</protein>
<dbReference type="PANTHER" id="PTHR10730:SF45">
    <property type="entry name" value="PROCOLLAGEN-LYSINE,2-OXOGLUTARATE 5-DIOXYGENASE"/>
    <property type="match status" value="1"/>
</dbReference>
<dbReference type="EC" id="1.14.11.4" evidence="3"/>
<evidence type="ECO:0000256" key="10">
    <source>
        <dbReference type="ARBA" id="ARBA00023004"/>
    </source>
</evidence>
<keyword evidence="7" id="KW-0847">Vitamin C</keyword>
<dbReference type="PANTHER" id="PTHR10730">
    <property type="entry name" value="PROCOLLAGEN-LYSINE,2-OXOGLUTARATE 5-DIOXYGENASE/GLYCOSYLTRANSFERASE 25 FAMILY MEMBER"/>
    <property type="match status" value="1"/>
</dbReference>
<evidence type="ECO:0000256" key="9">
    <source>
        <dbReference type="ARBA" id="ARBA00023002"/>
    </source>
</evidence>
<keyword evidence="14" id="KW-1185">Reference proteome</keyword>
<evidence type="ECO:0000256" key="7">
    <source>
        <dbReference type="ARBA" id="ARBA00022896"/>
    </source>
</evidence>
<dbReference type="Pfam" id="PF03171">
    <property type="entry name" value="2OG-FeII_Oxy"/>
    <property type="match status" value="1"/>
</dbReference>
<dbReference type="GO" id="GO:0031418">
    <property type="term" value="F:L-ascorbic acid binding"/>
    <property type="evidence" value="ECO:0007669"/>
    <property type="project" value="UniProtKB-KW"/>
</dbReference>
<dbReference type="GO" id="GO:0005783">
    <property type="term" value="C:endoplasmic reticulum"/>
    <property type="evidence" value="ECO:0007669"/>
    <property type="project" value="UniProtKB-SubCell"/>
</dbReference>
<gene>
    <name evidence="13" type="ORF">niasHT_032972</name>
</gene>
<dbReference type="SUPFAM" id="SSF53448">
    <property type="entry name" value="Nucleotide-diphospho-sugar transferases"/>
    <property type="match status" value="1"/>
</dbReference>
<evidence type="ECO:0000313" key="14">
    <source>
        <dbReference type="Proteomes" id="UP001620626"/>
    </source>
</evidence>
<evidence type="ECO:0000256" key="8">
    <source>
        <dbReference type="ARBA" id="ARBA00022964"/>
    </source>
</evidence>
<dbReference type="SMART" id="SM00702">
    <property type="entry name" value="P4Hc"/>
    <property type="match status" value="1"/>
</dbReference>
<evidence type="ECO:0000256" key="6">
    <source>
        <dbReference type="ARBA" id="ARBA00022824"/>
    </source>
</evidence>
<feature type="domain" description="Fe2OG dioxygenase" evidence="12">
    <location>
        <begin position="376"/>
        <end position="467"/>
    </location>
</feature>
<evidence type="ECO:0000256" key="3">
    <source>
        <dbReference type="ARBA" id="ARBA00012264"/>
    </source>
</evidence>
<dbReference type="InterPro" id="IPR029044">
    <property type="entry name" value="Nucleotide-diphossugar_trans"/>
</dbReference>
<comment type="catalytic activity">
    <reaction evidence="11">
        <text>L-lysyl-[collagen] + 2-oxoglutarate + O2 = (5R)-5-hydroxy-L-lysyl-[collagen] + succinate + CO2</text>
        <dbReference type="Rhea" id="RHEA:16569"/>
        <dbReference type="Rhea" id="RHEA-COMP:12751"/>
        <dbReference type="Rhea" id="RHEA-COMP:12752"/>
        <dbReference type="ChEBI" id="CHEBI:15379"/>
        <dbReference type="ChEBI" id="CHEBI:16526"/>
        <dbReference type="ChEBI" id="CHEBI:16810"/>
        <dbReference type="ChEBI" id="CHEBI:29969"/>
        <dbReference type="ChEBI" id="CHEBI:30031"/>
        <dbReference type="ChEBI" id="CHEBI:133442"/>
        <dbReference type="EC" id="1.14.11.4"/>
    </reaction>
</comment>
<comment type="subcellular location">
    <subcellularLocation>
        <location evidence="2">Endoplasmic reticulum</location>
    </subcellularLocation>
</comment>
<keyword evidence="8" id="KW-0223">Dioxygenase</keyword>
<organism evidence="13 14">
    <name type="scientific">Heterodera trifolii</name>
    <dbReference type="NCBI Taxonomy" id="157864"/>
    <lineage>
        <taxon>Eukaryota</taxon>
        <taxon>Metazoa</taxon>
        <taxon>Ecdysozoa</taxon>
        <taxon>Nematoda</taxon>
        <taxon>Chromadorea</taxon>
        <taxon>Rhabditida</taxon>
        <taxon>Tylenchina</taxon>
        <taxon>Tylenchomorpha</taxon>
        <taxon>Tylenchoidea</taxon>
        <taxon>Heteroderidae</taxon>
        <taxon>Heteroderinae</taxon>
        <taxon>Heterodera</taxon>
    </lineage>
</organism>
<dbReference type="InterPro" id="IPR005123">
    <property type="entry name" value="Oxoglu/Fe-dep_dioxygenase_dom"/>
</dbReference>
<comment type="cofactor">
    <cofactor evidence="1">
        <name>L-ascorbate</name>
        <dbReference type="ChEBI" id="CHEBI:38290"/>
    </cofactor>
</comment>
<evidence type="ECO:0000256" key="2">
    <source>
        <dbReference type="ARBA" id="ARBA00004240"/>
    </source>
</evidence>
<comment type="caution">
    <text evidence="13">The sequence shown here is derived from an EMBL/GenBank/DDBJ whole genome shotgun (WGS) entry which is preliminary data.</text>
</comment>
<dbReference type="PROSITE" id="PS51471">
    <property type="entry name" value="FE2OG_OXY"/>
    <property type="match status" value="1"/>
</dbReference>
<evidence type="ECO:0000256" key="1">
    <source>
        <dbReference type="ARBA" id="ARBA00001961"/>
    </source>
</evidence>
<dbReference type="EMBL" id="JBICBT010001404">
    <property type="protein sequence ID" value="KAL3068847.1"/>
    <property type="molecule type" value="Genomic_DNA"/>
</dbReference>
<dbReference type="GO" id="GO:0046872">
    <property type="term" value="F:metal ion binding"/>
    <property type="evidence" value="ECO:0007669"/>
    <property type="project" value="UniProtKB-KW"/>
</dbReference>
<keyword evidence="6" id="KW-0256">Endoplasmic reticulum</keyword>
<evidence type="ECO:0000256" key="4">
    <source>
        <dbReference type="ARBA" id="ARBA00022723"/>
    </source>
</evidence>
<dbReference type="InterPro" id="IPR050757">
    <property type="entry name" value="Collagen_mod_GT25"/>
</dbReference>